<dbReference type="RefSeq" id="WP_036313817.1">
    <property type="nucleotide sequence ID" value="NZ_JRQD01000003.1"/>
</dbReference>
<evidence type="ECO:0000256" key="2">
    <source>
        <dbReference type="ARBA" id="ARBA00022729"/>
    </source>
</evidence>
<feature type="compositionally biased region" description="Polar residues" evidence="5">
    <location>
        <begin position="229"/>
        <end position="241"/>
    </location>
</feature>
<dbReference type="GO" id="GO:0016020">
    <property type="term" value="C:membrane"/>
    <property type="evidence" value="ECO:0007669"/>
    <property type="project" value="UniProtKB-SubCell"/>
</dbReference>
<protein>
    <recommendedName>
        <fullName evidence="7">Type II/III secretion system secretin-like domain-containing protein</fullName>
    </recommendedName>
</protein>
<gene>
    <name evidence="8" type="ORF">LP43_1497</name>
</gene>
<dbReference type="AlphaFoldDB" id="A0A0A0BH23"/>
<dbReference type="Proteomes" id="UP000029999">
    <property type="component" value="Unassembled WGS sequence"/>
</dbReference>
<dbReference type="InterPro" id="IPR050810">
    <property type="entry name" value="Bact_Secretion_Sys_Channel"/>
</dbReference>
<dbReference type="PANTHER" id="PTHR30332:SF24">
    <property type="entry name" value="SECRETIN GSPD-RELATED"/>
    <property type="match status" value="1"/>
</dbReference>
<evidence type="ECO:0000256" key="1">
    <source>
        <dbReference type="ARBA" id="ARBA00004370"/>
    </source>
</evidence>
<feature type="chain" id="PRO_5001959547" description="Type II/III secretion system secretin-like domain-containing protein" evidence="6">
    <location>
        <begin position="22"/>
        <end position="743"/>
    </location>
</feature>
<name>A0A0A0BH23_9GAMM</name>
<evidence type="ECO:0000313" key="8">
    <source>
        <dbReference type="EMBL" id="KGM06997.1"/>
    </source>
</evidence>
<dbReference type="InterPro" id="IPR021844">
    <property type="entry name" value="Integr_conj_element_PFL4704"/>
</dbReference>
<organism evidence="8 9">
    <name type="scientific">Methylophaga thiooxydans</name>
    <dbReference type="NCBI Taxonomy" id="392484"/>
    <lineage>
        <taxon>Bacteria</taxon>
        <taxon>Pseudomonadati</taxon>
        <taxon>Pseudomonadota</taxon>
        <taxon>Gammaproteobacteria</taxon>
        <taxon>Thiotrichales</taxon>
        <taxon>Piscirickettsiaceae</taxon>
        <taxon>Methylophaga</taxon>
    </lineage>
</organism>
<reference evidence="8 9" key="1">
    <citation type="submission" date="2014-09" db="EMBL/GenBank/DDBJ databases">
        <authorList>
            <person name="Grob C."/>
            <person name="Taubert M."/>
            <person name="Howat A.M."/>
            <person name="Burns O.J."/>
            <person name="Dixon J.L."/>
            <person name="Chen Y."/>
            <person name="Murrell J.C."/>
        </authorList>
    </citation>
    <scope>NUCLEOTIDE SEQUENCE [LARGE SCALE GENOMIC DNA]</scope>
    <source>
        <strain evidence="8">L4</strain>
    </source>
</reference>
<dbReference type="Gene3D" id="3.30.1370.120">
    <property type="match status" value="1"/>
</dbReference>
<accession>A0A0A0BH23</accession>
<dbReference type="InterPro" id="IPR038591">
    <property type="entry name" value="NolW-like_sf"/>
</dbReference>
<dbReference type="InterPro" id="IPR001775">
    <property type="entry name" value="GspD/PilQ"/>
</dbReference>
<evidence type="ECO:0000313" key="9">
    <source>
        <dbReference type="Proteomes" id="UP000029999"/>
    </source>
</evidence>
<keyword evidence="2 6" id="KW-0732">Signal</keyword>
<feature type="signal peptide" evidence="6">
    <location>
        <begin position="1"/>
        <end position="21"/>
    </location>
</feature>
<dbReference type="STRING" id="392484.LP43_1497"/>
<evidence type="ECO:0000256" key="3">
    <source>
        <dbReference type="ARBA" id="ARBA00023136"/>
    </source>
</evidence>
<evidence type="ECO:0000256" key="4">
    <source>
        <dbReference type="RuleBase" id="RU004003"/>
    </source>
</evidence>
<feature type="domain" description="Type II/III secretion system secretin-like" evidence="7">
    <location>
        <begin position="383"/>
        <end position="565"/>
    </location>
</feature>
<dbReference type="EMBL" id="JRQD01000003">
    <property type="protein sequence ID" value="KGM06997.1"/>
    <property type="molecule type" value="Genomic_DNA"/>
</dbReference>
<dbReference type="InterPro" id="IPR004846">
    <property type="entry name" value="T2SS/T3SS_dom"/>
</dbReference>
<sequence length="743" mass="82664">MKLKKINIVLLPLMVSGLVSADVQNQPVINQPYSAEQVQPISARPRIPRTDQTIRIKEVEFTASRLSDVVRTLSELSQQNIIATPEAAQKQVTIHLKNVTILDAVKSISRISDLWYRFDEDTDTYRLMTREQYSKDLIVRESENIEIFRLLNANVLIIAQAIEDLFGERVVLSYGLPPASNTFGNGSNTGASGFSGSNNAGGVRGNNRSVRSSGRSNRSSGSRNSSNRFGQGNLSQSGSQLDSDELTVDQIERIASVLEQTGQRNVSQEALQEATVQSQPIYVTVNNEHNMLVVRSDDKSVLSNIRQLIHSMDIPVPQVMLEMRILSVILGEDFNSIFNFELQPSGGNQSQQPALLGNNALLNSGTFVYEFLNSRLRANLEFLEENNRVRVLSNPMIVASNHRQAELFIGAETLLTDGFEFFPAIIDNGVVIQPSYVQAIVNREDIGITLRITPRINGDETVELLIEQENSTVNPGGGSVPITDGNGTVQNLPVDTVDTARLTGTVMAKDGLTVAVGGLIRTSRNKNERKVPVLSEIPVLGRIFRSTIESEQETETVLLITPRVMNVPEESEKLRQTDNRFYRDYNQKQSKTETFKNKFINVDEEAEESTYIPQAFESKVFQNMTNFAAQTVRTPELQRSEASAYESVRVIPIAAGLFDEPAIKTVPIESWRHQNVYVTAVSLFNRSDKVLELEKEDINGNWLTVAMESGRLAPVGEDDATTMIYLVSDKPFDDEITTINGFR</sequence>
<feature type="compositionally biased region" description="Low complexity" evidence="5">
    <location>
        <begin position="194"/>
        <end position="228"/>
    </location>
</feature>
<dbReference type="GO" id="GO:0009306">
    <property type="term" value="P:protein secretion"/>
    <property type="evidence" value="ECO:0007669"/>
    <property type="project" value="InterPro"/>
</dbReference>
<dbReference type="Gene3D" id="3.30.1370.130">
    <property type="match status" value="1"/>
</dbReference>
<dbReference type="Pfam" id="PF11920">
    <property type="entry name" value="DUF3438"/>
    <property type="match status" value="1"/>
</dbReference>
<evidence type="ECO:0000256" key="5">
    <source>
        <dbReference type="SAM" id="MobiDB-lite"/>
    </source>
</evidence>
<dbReference type="GO" id="GO:0015627">
    <property type="term" value="C:type II protein secretion system complex"/>
    <property type="evidence" value="ECO:0007669"/>
    <property type="project" value="TreeGrafter"/>
</dbReference>
<keyword evidence="3" id="KW-0472">Membrane</keyword>
<dbReference type="Pfam" id="PF00263">
    <property type="entry name" value="Secretin"/>
    <property type="match status" value="1"/>
</dbReference>
<dbReference type="PANTHER" id="PTHR30332">
    <property type="entry name" value="PROBABLE GENERAL SECRETION PATHWAY PROTEIN D"/>
    <property type="match status" value="1"/>
</dbReference>
<dbReference type="PRINTS" id="PR00811">
    <property type="entry name" value="BCTERIALGSPD"/>
</dbReference>
<evidence type="ECO:0000259" key="7">
    <source>
        <dbReference type="Pfam" id="PF00263"/>
    </source>
</evidence>
<feature type="region of interest" description="Disordered" evidence="5">
    <location>
        <begin position="194"/>
        <end position="242"/>
    </location>
</feature>
<evidence type="ECO:0000256" key="6">
    <source>
        <dbReference type="SAM" id="SignalP"/>
    </source>
</evidence>
<proteinExistence type="inferred from homology"/>
<comment type="subcellular location">
    <subcellularLocation>
        <location evidence="1">Membrane</location>
    </subcellularLocation>
</comment>
<comment type="similarity">
    <text evidence="4">Belongs to the bacterial secretin family.</text>
</comment>
<comment type="caution">
    <text evidence="8">The sequence shown here is derived from an EMBL/GenBank/DDBJ whole genome shotgun (WGS) entry which is preliminary data.</text>
</comment>